<dbReference type="SUPFAM" id="SSF51445">
    <property type="entry name" value="(Trans)glycosidases"/>
    <property type="match status" value="1"/>
</dbReference>
<dbReference type="FunFam" id="3.20.20.80:FF:000015">
    <property type="entry name" value="Acidic endochitinase SE2"/>
    <property type="match status" value="1"/>
</dbReference>
<keyword evidence="7" id="KW-0119">Carbohydrate metabolism</keyword>
<dbReference type="Pfam" id="PF00704">
    <property type="entry name" value="Glyco_hydro_18"/>
    <property type="match status" value="1"/>
</dbReference>
<feature type="region of interest" description="Disordered" evidence="10">
    <location>
        <begin position="471"/>
        <end position="491"/>
    </location>
</feature>
<dbReference type="InterPro" id="IPR017853">
    <property type="entry name" value="GH"/>
</dbReference>
<keyword evidence="13" id="KW-1185">Reference proteome</keyword>
<keyword evidence="7" id="KW-0624">Polysaccharide degradation</keyword>
<evidence type="ECO:0000256" key="2">
    <source>
        <dbReference type="ARBA" id="ARBA00012729"/>
    </source>
</evidence>
<feature type="domain" description="GH18" evidence="11">
    <location>
        <begin position="222"/>
        <end position="511"/>
    </location>
</feature>
<keyword evidence="4" id="KW-0146">Chitin degradation</keyword>
<dbReference type="CDD" id="cd02877">
    <property type="entry name" value="GH18_hevamine_XipI_class_III"/>
    <property type="match status" value="1"/>
</dbReference>
<evidence type="ECO:0000256" key="3">
    <source>
        <dbReference type="ARBA" id="ARBA00022801"/>
    </source>
</evidence>
<evidence type="ECO:0000313" key="12">
    <source>
        <dbReference type="EMBL" id="PKU64204.1"/>
    </source>
</evidence>
<dbReference type="AlphaFoldDB" id="A0A2I0VLB9"/>
<dbReference type="InterPro" id="IPR001223">
    <property type="entry name" value="Glyco_hydro18_cat"/>
</dbReference>
<dbReference type="EMBL" id="KZ503429">
    <property type="protein sequence ID" value="PKU64204.1"/>
    <property type="molecule type" value="Genomic_DNA"/>
</dbReference>
<feature type="compositionally biased region" description="Low complexity" evidence="10">
    <location>
        <begin position="472"/>
        <end position="491"/>
    </location>
</feature>
<evidence type="ECO:0000259" key="11">
    <source>
        <dbReference type="PROSITE" id="PS51910"/>
    </source>
</evidence>
<dbReference type="Proteomes" id="UP000233837">
    <property type="component" value="Unassembled WGS sequence"/>
</dbReference>
<dbReference type="GO" id="GO:0006032">
    <property type="term" value="P:chitin catabolic process"/>
    <property type="evidence" value="ECO:0007669"/>
    <property type="project" value="UniProtKB-KW"/>
</dbReference>
<dbReference type="GO" id="GO:0008843">
    <property type="term" value="F:endochitinase activity"/>
    <property type="evidence" value="ECO:0007669"/>
    <property type="project" value="UniProtKB-EC"/>
</dbReference>
<dbReference type="Gene3D" id="3.20.20.80">
    <property type="entry name" value="Glycosidases"/>
    <property type="match status" value="1"/>
</dbReference>
<feature type="region of interest" description="Disordered" evidence="10">
    <location>
        <begin position="1"/>
        <end position="54"/>
    </location>
</feature>
<organism evidence="12 13">
    <name type="scientific">Dendrobium catenatum</name>
    <dbReference type="NCBI Taxonomy" id="906689"/>
    <lineage>
        <taxon>Eukaryota</taxon>
        <taxon>Viridiplantae</taxon>
        <taxon>Streptophyta</taxon>
        <taxon>Embryophyta</taxon>
        <taxon>Tracheophyta</taxon>
        <taxon>Spermatophyta</taxon>
        <taxon>Magnoliopsida</taxon>
        <taxon>Liliopsida</taxon>
        <taxon>Asparagales</taxon>
        <taxon>Orchidaceae</taxon>
        <taxon>Epidendroideae</taxon>
        <taxon>Malaxideae</taxon>
        <taxon>Dendrobiinae</taxon>
        <taxon>Dendrobium</taxon>
    </lineage>
</organism>
<name>A0A2I0VLB9_9ASPA</name>
<keyword evidence="6 8" id="KW-0326">Glycosidase</keyword>
<reference evidence="12 13" key="2">
    <citation type="journal article" date="2017" name="Nature">
        <title>The Apostasia genome and the evolution of orchids.</title>
        <authorList>
            <person name="Zhang G.Q."/>
            <person name="Liu K.W."/>
            <person name="Li Z."/>
            <person name="Lohaus R."/>
            <person name="Hsiao Y.Y."/>
            <person name="Niu S.C."/>
            <person name="Wang J.Y."/>
            <person name="Lin Y.C."/>
            <person name="Xu Q."/>
            <person name="Chen L.J."/>
            <person name="Yoshida K."/>
            <person name="Fujiwara S."/>
            <person name="Wang Z.W."/>
            <person name="Zhang Y.Q."/>
            <person name="Mitsuda N."/>
            <person name="Wang M."/>
            <person name="Liu G.H."/>
            <person name="Pecoraro L."/>
            <person name="Huang H.X."/>
            <person name="Xiao X.J."/>
            <person name="Lin M."/>
            <person name="Wu X.Y."/>
            <person name="Wu W.L."/>
            <person name="Chen Y.Y."/>
            <person name="Chang S.B."/>
            <person name="Sakamoto S."/>
            <person name="Ohme-Takagi M."/>
            <person name="Yagi M."/>
            <person name="Zeng S.J."/>
            <person name="Shen C.Y."/>
            <person name="Yeh C.M."/>
            <person name="Luo Y.B."/>
            <person name="Tsai W.C."/>
            <person name="Van de Peer Y."/>
            <person name="Liu Z.J."/>
        </authorList>
    </citation>
    <scope>NUCLEOTIDE SEQUENCE [LARGE SCALE GENOMIC DNA]</scope>
    <source>
        <tissue evidence="12">The whole plant</tissue>
    </source>
</reference>
<evidence type="ECO:0000256" key="7">
    <source>
        <dbReference type="ARBA" id="ARBA00023326"/>
    </source>
</evidence>
<evidence type="ECO:0000256" key="10">
    <source>
        <dbReference type="SAM" id="MobiDB-lite"/>
    </source>
</evidence>
<dbReference type="InterPro" id="IPR050542">
    <property type="entry name" value="Glycosyl_Hydrlase18_Chitinase"/>
</dbReference>
<evidence type="ECO:0000256" key="4">
    <source>
        <dbReference type="ARBA" id="ARBA00023024"/>
    </source>
</evidence>
<reference evidence="12 13" key="1">
    <citation type="journal article" date="2016" name="Sci. Rep.">
        <title>The Dendrobium catenatum Lindl. genome sequence provides insights into polysaccharide synthase, floral development and adaptive evolution.</title>
        <authorList>
            <person name="Zhang G.Q."/>
            <person name="Xu Q."/>
            <person name="Bian C."/>
            <person name="Tsai W.C."/>
            <person name="Yeh C.M."/>
            <person name="Liu K.W."/>
            <person name="Yoshida K."/>
            <person name="Zhang L.S."/>
            <person name="Chang S.B."/>
            <person name="Chen F."/>
            <person name="Shi Y."/>
            <person name="Su Y.Y."/>
            <person name="Zhang Y.Q."/>
            <person name="Chen L.J."/>
            <person name="Yin Y."/>
            <person name="Lin M."/>
            <person name="Huang H."/>
            <person name="Deng H."/>
            <person name="Wang Z.W."/>
            <person name="Zhu S.L."/>
            <person name="Zhao X."/>
            <person name="Deng C."/>
            <person name="Niu S.C."/>
            <person name="Huang J."/>
            <person name="Wang M."/>
            <person name="Liu G.H."/>
            <person name="Yang H.J."/>
            <person name="Xiao X.J."/>
            <person name="Hsiao Y.Y."/>
            <person name="Wu W.L."/>
            <person name="Chen Y.Y."/>
            <person name="Mitsuda N."/>
            <person name="Ohme-Takagi M."/>
            <person name="Luo Y.B."/>
            <person name="Van de Peer Y."/>
            <person name="Liu Z.J."/>
        </authorList>
    </citation>
    <scope>NUCLEOTIDE SEQUENCE [LARGE SCALE GENOMIC DNA]</scope>
    <source>
        <tissue evidence="12">The whole plant</tissue>
    </source>
</reference>
<keyword evidence="3 8" id="KW-0378">Hydrolase</keyword>
<evidence type="ECO:0000256" key="6">
    <source>
        <dbReference type="ARBA" id="ARBA00023295"/>
    </source>
</evidence>
<accession>A0A2I0VLB9</accession>
<dbReference type="STRING" id="906689.A0A2I0VLB9"/>
<evidence type="ECO:0000256" key="8">
    <source>
        <dbReference type="RuleBase" id="RU000489"/>
    </source>
</evidence>
<proteinExistence type="inferred from homology"/>
<dbReference type="EC" id="3.2.1.14" evidence="2"/>
<keyword evidence="5" id="KW-1015">Disulfide bond</keyword>
<dbReference type="PROSITE" id="PS01095">
    <property type="entry name" value="GH18_1"/>
    <property type="match status" value="1"/>
</dbReference>
<dbReference type="GO" id="GO:0005576">
    <property type="term" value="C:extracellular region"/>
    <property type="evidence" value="ECO:0007669"/>
    <property type="project" value="TreeGrafter"/>
</dbReference>
<evidence type="ECO:0000256" key="9">
    <source>
        <dbReference type="RuleBase" id="RU004453"/>
    </source>
</evidence>
<evidence type="ECO:0000313" key="13">
    <source>
        <dbReference type="Proteomes" id="UP000233837"/>
    </source>
</evidence>
<evidence type="ECO:0000256" key="1">
    <source>
        <dbReference type="ARBA" id="ARBA00000822"/>
    </source>
</evidence>
<sequence length="511" mass="54912">MRREGRSSSSTTVEPPLEPRRTTAEPPPKPRRTTVRASLDHRRSFAAPPSQCPMFRPDIQARQALTFTSRLHLRQRPSPLLEDLVFARSSSKVVCSTRTSHEAQTSAGPLLEDLSSTRPPPDAHSSPRILPTKVLSTFVAYCGPSDLHQQTTVFLIPVSCRLRSFRPPSPTVVLPTSITRKRPCDAFCNYKRAKQRISKPKMKAFLSFLLLITALCATSRAGNIAVYWGQSDDEGSLADACATGNYAFAIVSFLCVFGNGQTPELNLAGHCDPASGGCTGITDDINACQSQGVQVLLSIGGGAGSYILTSDDDARQVADYIWNNYLGGQSSSRPLGDAVLDGVDFDIEGGSPDHYDDLANYLFSYSNQGKKVYLTAAPQCPYPDAWVGKALDTGLFDYIWVQFYNNPPCQFSDGEPSNLQDAWNQWTTGIKANQFFLGLPAAADAAGSGFIPTDELTSQVAIRQNSGVRLKTGSGTSVSGGTSASDGTSASLGGPSVVWQYSGGGAVELRR</sequence>
<gene>
    <name evidence="12" type="ORF">MA16_Dca005127</name>
</gene>
<dbReference type="PANTHER" id="PTHR45708:SF49">
    <property type="entry name" value="ENDOCHITINASE"/>
    <property type="match status" value="1"/>
</dbReference>
<dbReference type="GO" id="GO:0000272">
    <property type="term" value="P:polysaccharide catabolic process"/>
    <property type="evidence" value="ECO:0007669"/>
    <property type="project" value="UniProtKB-KW"/>
</dbReference>
<dbReference type="InterPro" id="IPR045321">
    <property type="entry name" value="Cts1-like"/>
</dbReference>
<comment type="catalytic activity">
    <reaction evidence="1">
        <text>Random endo-hydrolysis of N-acetyl-beta-D-glucosaminide (1-&gt;4)-beta-linkages in chitin and chitodextrins.</text>
        <dbReference type="EC" id="3.2.1.14"/>
    </reaction>
</comment>
<comment type="similarity">
    <text evidence="9">Belongs to the glycosyl hydrolase 18 family.</text>
</comment>
<protein>
    <recommendedName>
        <fullName evidence="2">chitinase</fullName>
        <ecNumber evidence="2">3.2.1.14</ecNumber>
    </recommendedName>
</protein>
<evidence type="ECO:0000256" key="5">
    <source>
        <dbReference type="ARBA" id="ARBA00023157"/>
    </source>
</evidence>
<dbReference type="InterPro" id="IPR001579">
    <property type="entry name" value="Glyco_hydro_18_chit_AS"/>
</dbReference>
<dbReference type="PANTHER" id="PTHR45708">
    <property type="entry name" value="ENDOCHITINASE"/>
    <property type="match status" value="1"/>
</dbReference>
<feature type="compositionally biased region" description="Polar residues" evidence="10">
    <location>
        <begin position="97"/>
        <end position="107"/>
    </location>
</feature>
<feature type="region of interest" description="Disordered" evidence="10">
    <location>
        <begin position="97"/>
        <end position="127"/>
    </location>
</feature>
<dbReference type="PROSITE" id="PS51910">
    <property type="entry name" value="GH18_2"/>
    <property type="match status" value="1"/>
</dbReference>